<comment type="caution">
    <text evidence="7">The sequence shown here is derived from an EMBL/GenBank/DDBJ whole genome shotgun (WGS) entry which is preliminary data.</text>
</comment>
<protein>
    <submittedName>
        <fullName evidence="7">Helix-turn-helix domain-containing protein</fullName>
    </submittedName>
</protein>
<keyword evidence="1" id="KW-0805">Transcription regulation</keyword>
<proteinExistence type="predicted"/>
<name>A0ABP7IUG1_9ACTN</name>
<dbReference type="InterPro" id="IPR050109">
    <property type="entry name" value="HTH-type_TetR-like_transc_reg"/>
</dbReference>
<dbReference type="InterPro" id="IPR001647">
    <property type="entry name" value="HTH_TetR"/>
</dbReference>
<evidence type="ECO:0000256" key="3">
    <source>
        <dbReference type="ARBA" id="ARBA00023163"/>
    </source>
</evidence>
<dbReference type="PANTHER" id="PTHR30055:SF234">
    <property type="entry name" value="HTH-TYPE TRANSCRIPTIONAL REGULATOR BETI"/>
    <property type="match status" value="1"/>
</dbReference>
<organism evidence="7 8">
    <name type="scientific">Sphaerisporangium flaviroseum</name>
    <dbReference type="NCBI Taxonomy" id="509199"/>
    <lineage>
        <taxon>Bacteria</taxon>
        <taxon>Bacillati</taxon>
        <taxon>Actinomycetota</taxon>
        <taxon>Actinomycetes</taxon>
        <taxon>Streptosporangiales</taxon>
        <taxon>Streptosporangiaceae</taxon>
        <taxon>Sphaerisporangium</taxon>
    </lineage>
</organism>
<dbReference type="PANTHER" id="PTHR30055">
    <property type="entry name" value="HTH-TYPE TRANSCRIPTIONAL REGULATOR RUTR"/>
    <property type="match status" value="1"/>
</dbReference>
<gene>
    <name evidence="7" type="ORF">GCM10022226_55250</name>
</gene>
<evidence type="ECO:0000259" key="6">
    <source>
        <dbReference type="PROSITE" id="PS50977"/>
    </source>
</evidence>
<dbReference type="Proteomes" id="UP001500888">
    <property type="component" value="Unassembled WGS sequence"/>
</dbReference>
<keyword evidence="3" id="KW-0804">Transcription</keyword>
<evidence type="ECO:0000256" key="2">
    <source>
        <dbReference type="ARBA" id="ARBA00023125"/>
    </source>
</evidence>
<evidence type="ECO:0000313" key="8">
    <source>
        <dbReference type="Proteomes" id="UP001500888"/>
    </source>
</evidence>
<evidence type="ECO:0000256" key="5">
    <source>
        <dbReference type="SAM" id="MobiDB-lite"/>
    </source>
</evidence>
<feature type="domain" description="HTH tetR-type" evidence="6">
    <location>
        <begin position="32"/>
        <end position="92"/>
    </location>
</feature>
<evidence type="ECO:0000256" key="1">
    <source>
        <dbReference type="ARBA" id="ARBA00023015"/>
    </source>
</evidence>
<dbReference type="PROSITE" id="PS50977">
    <property type="entry name" value="HTH_TETR_2"/>
    <property type="match status" value="1"/>
</dbReference>
<feature type="compositionally biased region" description="Polar residues" evidence="5">
    <location>
        <begin position="1"/>
        <end position="19"/>
    </location>
</feature>
<feature type="DNA-binding region" description="H-T-H motif" evidence="4">
    <location>
        <begin position="55"/>
        <end position="74"/>
    </location>
</feature>
<accession>A0ABP7IUG1</accession>
<keyword evidence="2 4" id="KW-0238">DNA-binding</keyword>
<dbReference type="Gene3D" id="1.10.357.10">
    <property type="entry name" value="Tetracycline Repressor, domain 2"/>
    <property type="match status" value="1"/>
</dbReference>
<dbReference type="InterPro" id="IPR009057">
    <property type="entry name" value="Homeodomain-like_sf"/>
</dbReference>
<feature type="region of interest" description="Disordered" evidence="5">
    <location>
        <begin position="1"/>
        <end position="33"/>
    </location>
</feature>
<evidence type="ECO:0000256" key="4">
    <source>
        <dbReference type="PROSITE-ProRule" id="PRU00335"/>
    </source>
</evidence>
<sequence>MSAFGHTSTASEAMTSPETEAQPRRQDTTAREERAHRILDTAAELILRWGYDKTTIDDIARSAGVAKGTIYLHWKSREALFAALLRRDRVAMLEEVRHALVSEPDGATPRALFRHLALALMGRPLVKAALLGDTEVLGKLIRLKPKVQTSAALRSLSGGYLRTLRDHEAIRTDLSPVEQANVINATLYGFFVITPQMPDDHRLTDERLAELLAETLHRALDSGRTLSPEQTQAIARATLAFLDETLGLAKERLRLSLSTTDLGKDYAR</sequence>
<keyword evidence="8" id="KW-1185">Reference proteome</keyword>
<evidence type="ECO:0000313" key="7">
    <source>
        <dbReference type="EMBL" id="GAA3827277.1"/>
    </source>
</evidence>
<dbReference type="SUPFAM" id="SSF46689">
    <property type="entry name" value="Homeodomain-like"/>
    <property type="match status" value="1"/>
</dbReference>
<feature type="compositionally biased region" description="Basic and acidic residues" evidence="5">
    <location>
        <begin position="21"/>
        <end position="33"/>
    </location>
</feature>
<dbReference type="EMBL" id="BAAAZR010000020">
    <property type="protein sequence ID" value="GAA3827277.1"/>
    <property type="molecule type" value="Genomic_DNA"/>
</dbReference>
<dbReference type="PRINTS" id="PR00455">
    <property type="entry name" value="HTHTETR"/>
</dbReference>
<dbReference type="Pfam" id="PF00440">
    <property type="entry name" value="TetR_N"/>
    <property type="match status" value="1"/>
</dbReference>
<reference evidence="8" key="1">
    <citation type="journal article" date="2019" name="Int. J. Syst. Evol. Microbiol.">
        <title>The Global Catalogue of Microorganisms (GCM) 10K type strain sequencing project: providing services to taxonomists for standard genome sequencing and annotation.</title>
        <authorList>
            <consortium name="The Broad Institute Genomics Platform"/>
            <consortium name="The Broad Institute Genome Sequencing Center for Infectious Disease"/>
            <person name="Wu L."/>
            <person name="Ma J."/>
        </authorList>
    </citation>
    <scope>NUCLEOTIDE SEQUENCE [LARGE SCALE GENOMIC DNA]</scope>
    <source>
        <strain evidence="8">JCM 16908</strain>
    </source>
</reference>